<sequence length="223" mass="23143">MKRRFVAAAAAVALCVTAVPAGALSFSVDGTPVDGFAHTLPNMGKALDDIFKSGATISGAGYSIVYDPRSLPTYNESEAPMSRVVPQSGVGPAGRKVVMPAQGTFTSGYGMRWGSMHNGIDIANVIGTPIRAAMDGTVIDAGPAQGFGKWVRIQHDDGTITVYGHMSTIDVTVGQRVVAGQKIAGMGSEGFSTGPHLHFEVRPGGGNAVDPVPWLAERGVYVQ</sequence>
<dbReference type="CDD" id="cd12797">
    <property type="entry name" value="M23_peptidase"/>
    <property type="match status" value="1"/>
</dbReference>
<dbReference type="PANTHER" id="PTHR21666">
    <property type="entry name" value="PEPTIDASE-RELATED"/>
    <property type="match status" value="1"/>
</dbReference>
<keyword evidence="3" id="KW-0378">Hydrolase</keyword>
<dbReference type="PANTHER" id="PTHR21666:SF270">
    <property type="entry name" value="MUREIN HYDROLASE ACTIVATOR ENVC"/>
    <property type="match status" value="1"/>
</dbReference>
<proteinExistence type="predicted"/>
<comment type="caution">
    <text evidence="3">The sequence shown here is derived from an EMBL/GenBank/DDBJ whole genome shotgun (WGS) entry which is preliminary data.</text>
</comment>
<keyword evidence="1" id="KW-0732">Signal</keyword>
<evidence type="ECO:0000259" key="2">
    <source>
        <dbReference type="Pfam" id="PF01551"/>
    </source>
</evidence>
<dbReference type="AlphaFoldDB" id="A0A931GSQ6"/>
<dbReference type="InterPro" id="IPR011055">
    <property type="entry name" value="Dup_hybrid_motif"/>
</dbReference>
<protein>
    <submittedName>
        <fullName evidence="3">Murein DD-endopeptidase MepM/ murein hydrolase activator NlpD</fullName>
    </submittedName>
</protein>
<feature type="chain" id="PRO_5037089956" evidence="1">
    <location>
        <begin position="24"/>
        <end position="223"/>
    </location>
</feature>
<evidence type="ECO:0000313" key="3">
    <source>
        <dbReference type="EMBL" id="MBG6121110.1"/>
    </source>
</evidence>
<dbReference type="EMBL" id="JADOUE010000001">
    <property type="protein sequence ID" value="MBG6121110.1"/>
    <property type="molecule type" value="Genomic_DNA"/>
</dbReference>
<organism evidence="3 4">
    <name type="scientific">Corynebacterium aquatimens</name>
    <dbReference type="NCBI Taxonomy" id="1190508"/>
    <lineage>
        <taxon>Bacteria</taxon>
        <taxon>Bacillati</taxon>
        <taxon>Actinomycetota</taxon>
        <taxon>Actinomycetes</taxon>
        <taxon>Mycobacteriales</taxon>
        <taxon>Corynebacteriaceae</taxon>
        <taxon>Corynebacterium</taxon>
    </lineage>
</organism>
<gene>
    <name evidence="3" type="ORF">IW254_000079</name>
</gene>
<evidence type="ECO:0000313" key="4">
    <source>
        <dbReference type="Proteomes" id="UP000658613"/>
    </source>
</evidence>
<dbReference type="GO" id="GO:0004222">
    <property type="term" value="F:metalloendopeptidase activity"/>
    <property type="evidence" value="ECO:0007669"/>
    <property type="project" value="TreeGrafter"/>
</dbReference>
<dbReference type="RefSeq" id="WP_196823738.1">
    <property type="nucleotide sequence ID" value="NZ_CP046980.1"/>
</dbReference>
<feature type="signal peptide" evidence="1">
    <location>
        <begin position="1"/>
        <end position="23"/>
    </location>
</feature>
<name>A0A931GSQ6_9CORY</name>
<dbReference type="Pfam" id="PF01551">
    <property type="entry name" value="Peptidase_M23"/>
    <property type="match status" value="1"/>
</dbReference>
<dbReference type="Gene3D" id="2.70.70.10">
    <property type="entry name" value="Glucose Permease (Domain IIA)"/>
    <property type="match status" value="1"/>
</dbReference>
<dbReference type="Proteomes" id="UP000658613">
    <property type="component" value="Unassembled WGS sequence"/>
</dbReference>
<accession>A0A931GSQ6</accession>
<dbReference type="InterPro" id="IPR050570">
    <property type="entry name" value="Cell_wall_metabolism_enzyme"/>
</dbReference>
<feature type="domain" description="M23ase beta-sheet core" evidence="2">
    <location>
        <begin position="116"/>
        <end position="211"/>
    </location>
</feature>
<dbReference type="InterPro" id="IPR016047">
    <property type="entry name" value="M23ase_b-sheet_dom"/>
</dbReference>
<dbReference type="SUPFAM" id="SSF51261">
    <property type="entry name" value="Duplicated hybrid motif"/>
    <property type="match status" value="1"/>
</dbReference>
<keyword evidence="4" id="KW-1185">Reference proteome</keyword>
<reference evidence="3" key="1">
    <citation type="submission" date="2020-11" db="EMBL/GenBank/DDBJ databases">
        <title>Sequencing the genomes of 1000 actinobacteria strains.</title>
        <authorList>
            <person name="Klenk H.-P."/>
        </authorList>
    </citation>
    <scope>NUCLEOTIDE SEQUENCE</scope>
    <source>
        <strain evidence="3">DSM 45632</strain>
    </source>
</reference>
<evidence type="ECO:0000256" key="1">
    <source>
        <dbReference type="SAM" id="SignalP"/>
    </source>
</evidence>